<dbReference type="Gene3D" id="3.30.70.20">
    <property type="match status" value="2"/>
</dbReference>
<evidence type="ECO:0000259" key="6">
    <source>
        <dbReference type="PROSITE" id="PS51379"/>
    </source>
</evidence>
<protein>
    <recommendedName>
        <fullName evidence="6">4Fe-4S ferredoxin-type domain-containing protein</fullName>
    </recommendedName>
</protein>
<evidence type="ECO:0000256" key="2">
    <source>
        <dbReference type="ARBA" id="ARBA00022485"/>
    </source>
</evidence>
<name>E1IDC3_9CHLR</name>
<dbReference type="GO" id="GO:0046872">
    <property type="term" value="F:metal ion binding"/>
    <property type="evidence" value="ECO:0007669"/>
    <property type="project" value="UniProtKB-KW"/>
</dbReference>
<evidence type="ECO:0000256" key="4">
    <source>
        <dbReference type="ARBA" id="ARBA00023004"/>
    </source>
</evidence>
<feature type="domain" description="4Fe-4S ferredoxin-type" evidence="6">
    <location>
        <begin position="288"/>
        <end position="317"/>
    </location>
</feature>
<dbReference type="PANTHER" id="PTHR24960:SF79">
    <property type="entry name" value="PHOTOSYSTEM I IRON-SULFUR CENTER"/>
    <property type="match status" value="1"/>
</dbReference>
<evidence type="ECO:0000256" key="5">
    <source>
        <dbReference type="ARBA" id="ARBA00023014"/>
    </source>
</evidence>
<evidence type="ECO:0000313" key="8">
    <source>
        <dbReference type="Proteomes" id="UP000054010"/>
    </source>
</evidence>
<evidence type="ECO:0000256" key="3">
    <source>
        <dbReference type="ARBA" id="ARBA00022723"/>
    </source>
</evidence>
<keyword evidence="4" id="KW-0408">Iron</keyword>
<reference evidence="7 8" key="1">
    <citation type="journal article" date="2011" name="J. Bacteriol.">
        <title>Draft genome sequence of the anoxygenic filamentous phototrophic bacterium Oscillochloris trichoides subsp. DG-6.</title>
        <authorList>
            <person name="Kuznetsov B.B."/>
            <person name="Ivanovsky R.N."/>
            <person name="Keppen O.I."/>
            <person name="Sukhacheva M.V."/>
            <person name="Bumazhkin B.K."/>
            <person name="Patutina E.O."/>
            <person name="Beletsky A.V."/>
            <person name="Mardanov A.V."/>
            <person name="Baslerov R.V."/>
            <person name="Panteleeva A.N."/>
            <person name="Kolganova T.V."/>
            <person name="Ravin N.V."/>
            <person name="Skryabin K.G."/>
        </authorList>
    </citation>
    <scope>NUCLEOTIDE SEQUENCE [LARGE SCALE GENOMIC DNA]</scope>
    <source>
        <strain evidence="7 8">DG-6</strain>
    </source>
</reference>
<dbReference type="AlphaFoldDB" id="E1IDC3"/>
<keyword evidence="8" id="KW-1185">Reference proteome</keyword>
<dbReference type="PROSITE" id="PS51379">
    <property type="entry name" value="4FE4S_FER_2"/>
    <property type="match status" value="2"/>
</dbReference>
<keyword evidence="2" id="KW-0004">4Fe-4S</keyword>
<comment type="caution">
    <text evidence="7">The sequence shown here is derived from an EMBL/GenBank/DDBJ whole genome shotgun (WGS) entry which is preliminary data.</text>
</comment>
<comment type="cofactor">
    <cofactor evidence="1">
        <name>[4Fe-4S] cluster</name>
        <dbReference type="ChEBI" id="CHEBI:49883"/>
    </cofactor>
</comment>
<dbReference type="Proteomes" id="UP000054010">
    <property type="component" value="Unassembled WGS sequence"/>
</dbReference>
<feature type="domain" description="4Fe-4S ferredoxin-type" evidence="6">
    <location>
        <begin position="324"/>
        <end position="354"/>
    </location>
</feature>
<gene>
    <name evidence="7" type="ORF">OSCT_1324</name>
</gene>
<dbReference type="eggNOG" id="COG1145">
    <property type="taxonomic scope" value="Bacteria"/>
</dbReference>
<keyword evidence="5" id="KW-0411">Iron-sulfur</keyword>
<sequence length="439" mass="48751">MEVSMAPRTINLPQPYELLQQRLDRNVTGAPDSPTFLRILQLLFSPAEADLARRIPTTFISLRKLARRTEIAEDRLGDMISSMAERGLLFDIEHDGRRYVALAPVVIGFFEFTFMRVREDAPIAELAQLFDEYFFERDDFARAVFAGQTQIGRALVHEEALPVGDHAEILDWERASHIVEHATEHAVSLCACRNHAQHAGHACDHPMRTCLSLNMGARVLVRQGIAESISRSEAMQILNQSKAAGLVQTGDNVQRNVSYICNCCSCSCGMLNAIRRFDLRKAIVSSNWIATIDPQLCRGCGRCVPVCPVNALQINQSEVGGRRRRWAVRDADLCLGCGVCYAACRHGALTMQPRERRVFTPETTFERIAAMAIERGKLGDLLLDNLEGWGYEALARILQVLERTPVTTAINAITPLKSTFLNAIVRAARSSGGKASSMV</sequence>
<dbReference type="STRING" id="765420.OSCT_1324"/>
<dbReference type="InterPro" id="IPR017896">
    <property type="entry name" value="4Fe4S_Fe-S-bd"/>
</dbReference>
<dbReference type="InterPro" id="IPR017900">
    <property type="entry name" value="4Fe4S_Fe_S_CS"/>
</dbReference>
<dbReference type="GO" id="GO:0051539">
    <property type="term" value="F:4 iron, 4 sulfur cluster binding"/>
    <property type="evidence" value="ECO:0007669"/>
    <property type="project" value="UniProtKB-KW"/>
</dbReference>
<evidence type="ECO:0000256" key="1">
    <source>
        <dbReference type="ARBA" id="ARBA00001966"/>
    </source>
</evidence>
<dbReference type="Pfam" id="PF12838">
    <property type="entry name" value="Fer4_7"/>
    <property type="match status" value="1"/>
</dbReference>
<dbReference type="SUPFAM" id="SSF54862">
    <property type="entry name" value="4Fe-4S ferredoxins"/>
    <property type="match status" value="1"/>
</dbReference>
<dbReference type="InterPro" id="IPR050157">
    <property type="entry name" value="PSI_iron-sulfur_center"/>
</dbReference>
<keyword evidence="3" id="KW-0479">Metal-binding</keyword>
<dbReference type="PROSITE" id="PS00198">
    <property type="entry name" value="4FE4S_FER_1"/>
    <property type="match status" value="1"/>
</dbReference>
<proteinExistence type="predicted"/>
<dbReference type="HOGENOM" id="CLU_043380_1_0_0"/>
<accession>E1IDC3</accession>
<organism evidence="7 8">
    <name type="scientific">Oscillochloris trichoides DG-6</name>
    <dbReference type="NCBI Taxonomy" id="765420"/>
    <lineage>
        <taxon>Bacteria</taxon>
        <taxon>Bacillati</taxon>
        <taxon>Chloroflexota</taxon>
        <taxon>Chloroflexia</taxon>
        <taxon>Chloroflexales</taxon>
        <taxon>Chloroflexineae</taxon>
        <taxon>Oscillochloridaceae</taxon>
        <taxon>Oscillochloris</taxon>
    </lineage>
</organism>
<evidence type="ECO:0000313" key="7">
    <source>
        <dbReference type="EMBL" id="EFO80800.1"/>
    </source>
</evidence>
<dbReference type="PANTHER" id="PTHR24960">
    <property type="entry name" value="PHOTOSYSTEM I IRON-SULFUR CENTER-RELATED"/>
    <property type="match status" value="1"/>
</dbReference>
<dbReference type="EMBL" id="ADVR01000040">
    <property type="protein sequence ID" value="EFO80800.1"/>
    <property type="molecule type" value="Genomic_DNA"/>
</dbReference>